<comment type="caution">
    <text evidence="5">The sequence shown here is derived from an EMBL/GenBank/DDBJ whole genome shotgun (WGS) entry which is preliminary data.</text>
</comment>
<dbReference type="Gene3D" id="1.10.287.130">
    <property type="match status" value="1"/>
</dbReference>
<dbReference type="EC" id="2.7.13.3" evidence="5"/>
<dbReference type="Proteomes" id="UP000284123">
    <property type="component" value="Unassembled WGS sequence"/>
</dbReference>
<dbReference type="GO" id="GO:0006355">
    <property type="term" value="P:regulation of DNA-templated transcription"/>
    <property type="evidence" value="ECO:0007669"/>
    <property type="project" value="InterPro"/>
</dbReference>
<dbReference type="SUPFAM" id="SSF55890">
    <property type="entry name" value="Sporulation response regulatory protein Spo0B"/>
    <property type="match status" value="1"/>
</dbReference>
<organism evidence="5 6">
    <name type="scientific">Lacticaseibacillus paracasei</name>
    <name type="common">Lactobacillus paracasei</name>
    <dbReference type="NCBI Taxonomy" id="1597"/>
    <lineage>
        <taxon>Bacteria</taxon>
        <taxon>Bacillati</taxon>
        <taxon>Bacillota</taxon>
        <taxon>Bacilli</taxon>
        <taxon>Lactobacillales</taxon>
        <taxon>Lactobacillaceae</taxon>
        <taxon>Lacticaseibacillus</taxon>
    </lineage>
</organism>
<evidence type="ECO:0000313" key="5">
    <source>
        <dbReference type="EMBL" id="RNE26951.1"/>
    </source>
</evidence>
<evidence type="ECO:0000259" key="4">
    <source>
        <dbReference type="SMART" id="SM00091"/>
    </source>
</evidence>
<proteinExistence type="predicted"/>
<dbReference type="InterPro" id="IPR000014">
    <property type="entry name" value="PAS"/>
</dbReference>
<feature type="domain" description="PAS" evidence="4">
    <location>
        <begin position="30"/>
        <end position="99"/>
    </location>
</feature>
<accession>A0A8B3GPP9</accession>
<gene>
    <name evidence="5" type="ORF">FAM6012_02703</name>
</gene>
<evidence type="ECO:0000313" key="6">
    <source>
        <dbReference type="Proteomes" id="UP000284123"/>
    </source>
</evidence>
<dbReference type="EMBL" id="LKGI01000092">
    <property type="protein sequence ID" value="RNE26951.1"/>
    <property type="molecule type" value="Genomic_DNA"/>
</dbReference>
<dbReference type="SUPFAM" id="SSF55785">
    <property type="entry name" value="PYP-like sensor domain (PAS domain)"/>
    <property type="match status" value="1"/>
</dbReference>
<evidence type="ECO:0000256" key="3">
    <source>
        <dbReference type="ARBA" id="ARBA00022777"/>
    </source>
</evidence>
<dbReference type="InterPro" id="IPR035965">
    <property type="entry name" value="PAS-like_dom_sf"/>
</dbReference>
<dbReference type="InterPro" id="IPR039506">
    <property type="entry name" value="SPOB_a"/>
</dbReference>
<dbReference type="SMART" id="SM00091">
    <property type="entry name" value="PAS"/>
    <property type="match status" value="1"/>
</dbReference>
<dbReference type="InterPro" id="IPR016120">
    <property type="entry name" value="Sig_transdc_His_kin_SpoOB"/>
</dbReference>
<sequence>MGLLTAFLVAYYIKHQLHDLEPKEIARLLEERNAMLEETKDPVIVIDLHQVIMLINKAAAKLQNHLITESAFIGQPLTTLIANPERVNLNVKTEQFYQQDGQDYLFSAAPIMVKKQKIGYVIFLRNATEAIFVADQLANTTAYANALQSQSHEFMNKLHVIYGLVAIKQYDELAIYLQDLLKPEQEFANRLALLVKIHSLPAS</sequence>
<keyword evidence="3 5" id="KW-0418">Kinase</keyword>
<protein>
    <submittedName>
        <fullName evidence="5">Sensor histidine kinase DcuS</fullName>
        <ecNumber evidence="5">2.7.13.3</ecNumber>
    </submittedName>
</protein>
<evidence type="ECO:0000256" key="1">
    <source>
        <dbReference type="ARBA" id="ARBA00022553"/>
    </source>
</evidence>
<dbReference type="InterPro" id="IPR013767">
    <property type="entry name" value="PAS_fold"/>
</dbReference>
<dbReference type="GO" id="GO:0000155">
    <property type="term" value="F:phosphorelay sensor kinase activity"/>
    <property type="evidence" value="ECO:0007669"/>
    <property type="project" value="InterPro"/>
</dbReference>
<dbReference type="Gene3D" id="3.30.450.20">
    <property type="entry name" value="PAS domain"/>
    <property type="match status" value="1"/>
</dbReference>
<name>A0A8B3GPP9_LACPA</name>
<dbReference type="AlphaFoldDB" id="A0A8B3GPP9"/>
<keyword evidence="2 5" id="KW-0808">Transferase</keyword>
<evidence type="ECO:0000256" key="2">
    <source>
        <dbReference type="ARBA" id="ARBA00022679"/>
    </source>
</evidence>
<dbReference type="Pfam" id="PF14689">
    <property type="entry name" value="SPOB_a"/>
    <property type="match status" value="1"/>
</dbReference>
<keyword evidence="1" id="KW-0597">Phosphoprotein</keyword>
<reference evidence="5 6" key="1">
    <citation type="journal article" date="2018" name="Front. Microbiol.">
        <title>Conversion of Methionine to Cysteine in Lactobacillus paracasei Depends on the Highly Mobile cysK-ctl-cysE Gene Cluster.</title>
        <authorList>
            <person name="Wuthrich D."/>
            <person name="Irmler S."/>
            <person name="Berthoud H."/>
            <person name="Guggenbuhl B."/>
            <person name="Eugster E."/>
            <person name="Bruggmann R."/>
        </authorList>
    </citation>
    <scope>NUCLEOTIDE SEQUENCE [LARGE SCALE GENOMIC DNA]</scope>
    <source>
        <strain evidence="5 6">FAM6012</strain>
    </source>
</reference>
<dbReference type="Pfam" id="PF00989">
    <property type="entry name" value="PAS"/>
    <property type="match status" value="1"/>
</dbReference>